<keyword evidence="6" id="KW-0072">Autophagy</keyword>
<feature type="compositionally biased region" description="Polar residues" evidence="7">
    <location>
        <begin position="182"/>
        <end position="193"/>
    </location>
</feature>
<dbReference type="GO" id="GO:0000407">
    <property type="term" value="C:phagophore assembly site"/>
    <property type="evidence" value="ECO:0007669"/>
    <property type="project" value="UniProtKB-SubCell"/>
</dbReference>
<comment type="subcellular location">
    <subcellularLocation>
        <location evidence="1">Preautophagosomal structure</location>
    </subcellularLocation>
</comment>
<dbReference type="Gene3D" id="1.10.10.2570">
    <property type="match status" value="1"/>
</dbReference>
<feature type="domain" description="Atg29 N-terminal" evidence="8">
    <location>
        <begin position="45"/>
        <end position="80"/>
    </location>
</feature>
<feature type="region of interest" description="Disordered" evidence="7">
    <location>
        <begin position="182"/>
        <end position="402"/>
    </location>
</feature>
<evidence type="ECO:0000256" key="6">
    <source>
        <dbReference type="ARBA" id="ARBA00023006"/>
    </source>
</evidence>
<dbReference type="STRING" id="105351.A0A401KFA0"/>
<keyword evidence="5" id="KW-0653">Protein transport</keyword>
<evidence type="ECO:0000259" key="8">
    <source>
        <dbReference type="Pfam" id="PF18388"/>
    </source>
</evidence>
<protein>
    <recommendedName>
        <fullName evidence="3">Autophagy-related protein 29</fullName>
    </recommendedName>
</protein>
<feature type="compositionally biased region" description="Polar residues" evidence="7">
    <location>
        <begin position="122"/>
        <end position="134"/>
    </location>
</feature>
<evidence type="ECO:0000256" key="7">
    <source>
        <dbReference type="SAM" id="MobiDB-lite"/>
    </source>
</evidence>
<gene>
    <name evidence="9" type="ORF">AAWM_00863</name>
</gene>
<evidence type="ECO:0000256" key="1">
    <source>
        <dbReference type="ARBA" id="ARBA00004329"/>
    </source>
</evidence>
<dbReference type="GO" id="GO:0015031">
    <property type="term" value="P:protein transport"/>
    <property type="evidence" value="ECO:0007669"/>
    <property type="project" value="UniProtKB-KW"/>
</dbReference>
<dbReference type="InterPro" id="IPR040666">
    <property type="entry name" value="Atg29_N"/>
</dbReference>
<proteinExistence type="inferred from homology"/>
<dbReference type="Proteomes" id="UP000286921">
    <property type="component" value="Unassembled WGS sequence"/>
</dbReference>
<dbReference type="EMBL" id="BDHI01000001">
    <property type="protein sequence ID" value="GCB17978.1"/>
    <property type="molecule type" value="Genomic_DNA"/>
</dbReference>
<dbReference type="InterPro" id="IPR039113">
    <property type="entry name" value="ATG29"/>
</dbReference>
<feature type="compositionally biased region" description="Low complexity" evidence="7">
    <location>
        <begin position="333"/>
        <end position="353"/>
    </location>
</feature>
<evidence type="ECO:0000256" key="5">
    <source>
        <dbReference type="ARBA" id="ARBA00022927"/>
    </source>
</evidence>
<keyword evidence="4" id="KW-0813">Transport</keyword>
<organism evidence="9 10">
    <name type="scientific">Aspergillus awamori</name>
    <name type="common">Black koji mold</name>
    <dbReference type="NCBI Taxonomy" id="105351"/>
    <lineage>
        <taxon>Eukaryota</taxon>
        <taxon>Fungi</taxon>
        <taxon>Dikarya</taxon>
        <taxon>Ascomycota</taxon>
        <taxon>Pezizomycotina</taxon>
        <taxon>Eurotiomycetes</taxon>
        <taxon>Eurotiomycetidae</taxon>
        <taxon>Eurotiales</taxon>
        <taxon>Aspergillaceae</taxon>
        <taxon>Aspergillus</taxon>
    </lineage>
</organism>
<reference evidence="9 10" key="1">
    <citation type="submission" date="2016-09" db="EMBL/GenBank/DDBJ databases">
        <title>Aspergillus awamori IFM 58123T.</title>
        <authorList>
            <person name="Kusuya Y."/>
            <person name="Shimizu M."/>
            <person name="Takahashi H."/>
            <person name="Yaguchi T."/>
        </authorList>
    </citation>
    <scope>NUCLEOTIDE SEQUENCE [LARGE SCALE GENOMIC DNA]</scope>
    <source>
        <strain evidence="9 10">IFM 58123</strain>
    </source>
</reference>
<evidence type="ECO:0000256" key="3">
    <source>
        <dbReference type="ARBA" id="ARBA00013784"/>
    </source>
</evidence>
<evidence type="ECO:0000313" key="9">
    <source>
        <dbReference type="EMBL" id="GCB17978.1"/>
    </source>
</evidence>
<feature type="domain" description="Atg29 N-terminal" evidence="8">
    <location>
        <begin position="12"/>
        <end position="32"/>
    </location>
</feature>
<feature type="region of interest" description="Disordered" evidence="7">
    <location>
        <begin position="104"/>
        <end position="165"/>
    </location>
</feature>
<name>A0A401KFA0_ASPAW</name>
<comment type="similarity">
    <text evidence="2">Belongs to the ATG29 family.</text>
</comment>
<evidence type="ECO:0000313" key="10">
    <source>
        <dbReference type="Proteomes" id="UP000286921"/>
    </source>
</evidence>
<dbReference type="AlphaFoldDB" id="A0A401KFA0"/>
<evidence type="ECO:0000256" key="4">
    <source>
        <dbReference type="ARBA" id="ARBA00022448"/>
    </source>
</evidence>
<keyword evidence="10" id="KW-1185">Reference proteome</keyword>
<feature type="compositionally biased region" description="Low complexity" evidence="7">
    <location>
        <begin position="108"/>
        <end position="121"/>
    </location>
</feature>
<accession>A0A401KFA0</accession>
<dbReference type="PANTHER" id="PTHR40012:SF1">
    <property type="entry name" value="AUTOPHAGY-RELATED PROTEIN 29"/>
    <property type="match status" value="1"/>
</dbReference>
<evidence type="ECO:0000256" key="2">
    <source>
        <dbReference type="ARBA" id="ARBA00010082"/>
    </source>
</evidence>
<sequence>MTSFNQSGETKFTVFIRLPFPRGDFVDPSPVSAASQLISISLTRQVEWNAAKDQALWNILSRPSKGDDLDWKALADHFDVTLQFLLQQAAWLYDRQLSQVRAQMSRVPTTQSTSTSPAPGSVTGSTALGQQTKGAINAGPRAPSRLSTQQKDTLPQRGKFHSASMPVSCNINVDILAPIPRRTSSTTTVNQLKTAREPVRNDTPVVEPREPKRESYANRPAAGKREQAAAPSTAKSPPLEDDTTSSSSESESDDDNGFGSRHGLRFKPPFGKFSTHRASLRYDDEDDDESPAFLPEPERTSHGASGQDLNATLRMNAEDVSESHRRPSAQTISRTSVTTESSASSASSGVPVAHPQSDRRRRLNQSGGPLSPRRTGELAHFSPRQSMALRRDASDGTPSMGSSFSDLDGELLFWAHDIILTPRLDASVTQSALEEALLSNIQHGGMASRMSTISQAIRSRYLGRAEDRFS</sequence>
<dbReference type="PANTHER" id="PTHR40012">
    <property type="entry name" value="AUTOPHAGY-RELATED PROTEIN 29"/>
    <property type="match status" value="1"/>
</dbReference>
<dbReference type="InterPro" id="IPR039362">
    <property type="entry name" value="ATG29_sf"/>
</dbReference>
<feature type="compositionally biased region" description="Basic and acidic residues" evidence="7">
    <location>
        <begin position="207"/>
        <end position="216"/>
    </location>
</feature>
<dbReference type="Pfam" id="PF18388">
    <property type="entry name" value="ATG29_N"/>
    <property type="match status" value="2"/>
</dbReference>
<dbReference type="GO" id="GO:0000045">
    <property type="term" value="P:autophagosome assembly"/>
    <property type="evidence" value="ECO:0007669"/>
    <property type="project" value="InterPro"/>
</dbReference>
<comment type="caution">
    <text evidence="9">The sequence shown here is derived from an EMBL/GenBank/DDBJ whole genome shotgun (WGS) entry which is preliminary data.</text>
</comment>